<comment type="subunit">
    <text evidence="13">Oligomeric complex that consists of at least the alpha, beta, beta', gamma, delta, epsilon and zeta subunits. Interacts with SCYL1. Interacts with JAGN1. Interacts with TMEM41B. Interacts with SVEP1. Probably interacts with PEX11A.</text>
</comment>
<evidence type="ECO:0000313" key="22">
    <source>
        <dbReference type="Proteomes" id="UP000440578"/>
    </source>
</evidence>
<evidence type="ECO:0000256" key="4">
    <source>
        <dbReference type="ARBA" id="ARBA00022490"/>
    </source>
</evidence>
<dbReference type="GO" id="GO:0005198">
    <property type="term" value="F:structural molecule activity"/>
    <property type="evidence" value="ECO:0007669"/>
    <property type="project" value="InterPro"/>
</dbReference>
<keyword evidence="9 15" id="KW-0333">Golgi apparatus</keyword>
<evidence type="ECO:0000259" key="18">
    <source>
        <dbReference type="Pfam" id="PF04053"/>
    </source>
</evidence>
<dbReference type="InterPro" id="IPR015943">
    <property type="entry name" value="WD40/YVTN_repeat-like_dom_sf"/>
</dbReference>
<evidence type="ECO:0000256" key="1">
    <source>
        <dbReference type="ARBA" id="ARBA00004255"/>
    </source>
</evidence>
<name>A0A6A4XBX0_AMPAM</name>
<evidence type="ECO:0000259" key="20">
    <source>
        <dbReference type="Pfam" id="PF23953"/>
    </source>
</evidence>
<evidence type="ECO:0000256" key="15">
    <source>
        <dbReference type="PIRNR" id="PIRNR003354"/>
    </source>
</evidence>
<keyword evidence="22" id="KW-1185">Reference proteome</keyword>
<dbReference type="PROSITE" id="PS00678">
    <property type="entry name" value="WD_REPEATS_1"/>
    <property type="match status" value="1"/>
</dbReference>
<evidence type="ECO:0000256" key="3">
    <source>
        <dbReference type="ARBA" id="ARBA00022448"/>
    </source>
</evidence>
<dbReference type="GO" id="GO:0006890">
    <property type="term" value="P:retrograde vesicle-mediated transport, Golgi to endoplasmic reticulum"/>
    <property type="evidence" value="ECO:0007669"/>
    <property type="project" value="TreeGrafter"/>
</dbReference>
<dbReference type="GO" id="GO:0006891">
    <property type="term" value="P:intra-Golgi vesicle-mediated transport"/>
    <property type="evidence" value="ECO:0007669"/>
    <property type="project" value="TreeGrafter"/>
</dbReference>
<keyword evidence="5 16" id="KW-0853">WD repeat</keyword>
<dbReference type="GO" id="GO:0000139">
    <property type="term" value="C:Golgi membrane"/>
    <property type="evidence" value="ECO:0007669"/>
    <property type="project" value="UniProtKB-SubCell"/>
</dbReference>
<dbReference type="FunFam" id="1.25.40.470:FF:000002">
    <property type="entry name" value="Coatomer subunit alpha"/>
    <property type="match status" value="1"/>
</dbReference>
<evidence type="ECO:0000256" key="2">
    <source>
        <dbReference type="ARBA" id="ARBA00004347"/>
    </source>
</evidence>
<keyword evidence="6" id="KW-0677">Repeat</keyword>
<reference evidence="21 22" key="1">
    <citation type="submission" date="2019-07" db="EMBL/GenBank/DDBJ databases">
        <title>Draft genome assembly of a fouling barnacle, Amphibalanus amphitrite (Darwin, 1854): The first reference genome for Thecostraca.</title>
        <authorList>
            <person name="Kim W."/>
        </authorList>
    </citation>
    <scope>NUCLEOTIDE SEQUENCE [LARGE SCALE GENOMIC DNA]</scope>
    <source>
        <strain evidence="21">SNU_AA5</strain>
        <tissue evidence="21">Soma without cirri and trophi</tissue>
    </source>
</reference>
<dbReference type="GO" id="GO:0006888">
    <property type="term" value="P:endoplasmic reticulum to Golgi vesicle-mediated transport"/>
    <property type="evidence" value="ECO:0007669"/>
    <property type="project" value="InterPro"/>
</dbReference>
<dbReference type="InterPro" id="IPR047312">
    <property type="entry name" value="Coatomer_alpha_WD-assoc_reg"/>
</dbReference>
<feature type="domain" description="Coatomer alpha subunit C-terminal" evidence="19">
    <location>
        <begin position="931"/>
        <end position="1127"/>
    </location>
</feature>
<gene>
    <name evidence="21" type="primary">COPA</name>
    <name evidence="21" type="ORF">FJT64_016569</name>
</gene>
<evidence type="ECO:0000256" key="7">
    <source>
        <dbReference type="ARBA" id="ARBA00022892"/>
    </source>
</evidence>
<dbReference type="InterPro" id="IPR050844">
    <property type="entry name" value="Coatomer_complex_subunit"/>
</dbReference>
<dbReference type="GO" id="GO:0030126">
    <property type="term" value="C:COPI vesicle coat"/>
    <property type="evidence" value="ECO:0007669"/>
    <property type="project" value="UniProtKB-UniRule"/>
</dbReference>
<evidence type="ECO:0000256" key="14">
    <source>
        <dbReference type="ARBA" id="ARBA00073979"/>
    </source>
</evidence>
<feature type="domain" description="COPA/B second beta-propeller" evidence="18">
    <location>
        <begin position="351"/>
        <end position="593"/>
    </location>
</feature>
<feature type="repeat" description="WD" evidence="16">
    <location>
        <begin position="140"/>
        <end position="181"/>
    </location>
</feature>
<dbReference type="SUPFAM" id="SSF82171">
    <property type="entry name" value="DPP6 N-terminal domain-like"/>
    <property type="match status" value="1"/>
</dbReference>
<dbReference type="PRINTS" id="PR00320">
    <property type="entry name" value="GPROTEINBRPT"/>
</dbReference>
<dbReference type="PANTHER" id="PTHR19876:SF1">
    <property type="entry name" value="COATOMER SUBUNIT ALPHA"/>
    <property type="match status" value="1"/>
</dbReference>
<dbReference type="Gene3D" id="2.130.10.10">
    <property type="entry name" value="YVTN repeat-like/Quinoprotein amine dehydrogenase"/>
    <property type="match status" value="1"/>
</dbReference>
<proteinExistence type="predicted"/>
<feature type="repeat" description="WD" evidence="16">
    <location>
        <begin position="212"/>
        <end position="253"/>
    </location>
</feature>
<feature type="repeat" description="WD" evidence="16">
    <location>
        <begin position="256"/>
        <end position="297"/>
    </location>
</feature>
<keyword evidence="10 15" id="KW-0472">Membrane</keyword>
<comment type="caution">
    <text evidence="21">The sequence shown here is derived from an EMBL/GenBank/DDBJ whole genome shotgun (WGS) entry which is preliminary data.</text>
</comment>
<dbReference type="OrthoDB" id="10261470at2759"/>
<dbReference type="SUPFAM" id="SSF50978">
    <property type="entry name" value="WD40 repeat-like"/>
    <property type="match status" value="1"/>
</dbReference>
<sequence>MLTKFETKSARVKGLSFHPKRPWVLASLHSGVIQLWDYRMCTLLEKFDEHDGPVRGICFHMQQPLFVSGGDDYKIKYVTDTSRRRCGTTSRSGACSRCSATWTTSGPQSSTTSTRGSSPASDDQTIRIWNWQRRSCICILTGHNHYVMCARFHPTEDLVVSASLDQTVRVWDISGLRQKHVAPGPSGLDDHLKSTASPDLFGQADAVVKHVLEGHDRGVNWAAFHPSLPLIVSGADDRQIKFWRMNDSKAWEVDTCRGHYNNVSCVLFHPRQELILSNSEDKSIRVWDMSKRTCLHTFRREHDRFWVMAAHPQMNVFAAGHDSGMIIFKLERERPAHAVSGNLLFYVKDKFLRRLDFTTNKDVAVMQIRLIGRTKPYSLSYNPAENAVLICSRPSNAENSTYDLYQVPKQTDPQNPETPEGKRAAGLSAIWVARNRFAVLDRSHQVTIKNLKNEVQKKVQTPACDEIFYAGTGMLLLRDTDSVTMFDVQQKRSVASVKISKCRYVVWSPDMTHVALLAKHAVVVCNRKLEALCQLQESTRVKSGTWDDSGVFIYTTSNHIKYTLTNGDNGIIRTLHVPIYLTKIKGSQVHCLDREVRARIMNVDVTEFRFKLALVNRKYDEVLHMVRNAKLVGQSIIAYLQKKGYPEVALHFVKDEKTRFGLALECGNIDVALEAARALDDRDCWDKLGEAALMQGNHQVVEMCYQRTKNFDRLSFLYLITGNLEKLRKMMKIAEIRKDTSGQYQSALYLGDVAERVRVLRSCGQTNLAYLTAATHGLEAEAAELAAQLGEGAELPQPQPQAQLLQPPAPLHQSDDNWPLLTVSKTFFEGAIGQTGGKAGAAGAGAGVSAALAAEADEGAADGWGADADLGLDDEDAEPGAAAGDGEGEGGGWDVDDDLELPADLEVPAAAAGGADDGYFVPPTKGTPQTQGCYQLTTAGKFSEAVERFRAILLSVPLLAVNTKQEIAEATQLMQICREYVLGLSMEIQRKEMPKGTLEEQKRLCEMAAYFTHCNIQPVHQVLTLRTALNLFFKLKNYKTAASFARRLLELGPRPEVAQQTRKVLQVCDKTPTDEHQLQYDEHNPFSLCAATYRPIYRGKPDAKCPLCGVAYVPDYKGSLCKVCTVA</sequence>
<dbReference type="Proteomes" id="UP000440578">
    <property type="component" value="Unassembled WGS sequence"/>
</dbReference>
<dbReference type="PROSITE" id="PS50082">
    <property type="entry name" value="WD_REPEATS_2"/>
    <property type="match status" value="3"/>
</dbReference>
<dbReference type="AlphaFoldDB" id="A0A6A4XBX0"/>
<dbReference type="InterPro" id="IPR001680">
    <property type="entry name" value="WD40_rpt"/>
</dbReference>
<evidence type="ECO:0000256" key="6">
    <source>
        <dbReference type="ARBA" id="ARBA00022737"/>
    </source>
</evidence>
<protein>
    <recommendedName>
        <fullName evidence="14 15">Coatomer subunit alpha</fullName>
    </recommendedName>
</protein>
<dbReference type="GO" id="GO:0006886">
    <property type="term" value="P:intracellular protein transport"/>
    <property type="evidence" value="ECO:0007669"/>
    <property type="project" value="UniProtKB-UniRule"/>
</dbReference>
<dbReference type="SMART" id="SM00320">
    <property type="entry name" value="WD40"/>
    <property type="match status" value="7"/>
</dbReference>
<dbReference type="PANTHER" id="PTHR19876">
    <property type="entry name" value="COATOMER"/>
    <property type="match status" value="1"/>
</dbReference>
<comment type="subcellular location">
    <subcellularLocation>
        <location evidence="15">Cytoplasm</location>
    </subcellularLocation>
    <subcellularLocation>
        <location evidence="1 15">Golgi apparatus membrane</location>
        <topology evidence="1 15">Peripheral membrane protein</topology>
        <orientation evidence="1">Cytoplasmic side</orientation>
    </subcellularLocation>
    <subcellularLocation>
        <location evidence="2">Cytoplasmic vesicle</location>
        <location evidence="2">COPI-coated vesicle membrane</location>
        <topology evidence="2">Peripheral membrane protein</topology>
        <orientation evidence="2">Cytoplasmic side</orientation>
    </subcellularLocation>
</comment>
<evidence type="ECO:0000256" key="13">
    <source>
        <dbReference type="ARBA" id="ARBA00062633"/>
    </source>
</evidence>
<evidence type="ECO:0000256" key="8">
    <source>
        <dbReference type="ARBA" id="ARBA00022927"/>
    </source>
</evidence>
<evidence type="ECO:0000256" key="12">
    <source>
        <dbReference type="ARBA" id="ARBA00057585"/>
    </source>
</evidence>
<accession>A0A6A4XBX0</accession>
<dbReference type="FunFam" id="2.130.10.10:FF:000010">
    <property type="entry name" value="Coatomer subunit alpha"/>
    <property type="match status" value="1"/>
</dbReference>
<comment type="function">
    <text evidence="11">The coatomer is a cytosolic protein complex that binds to dilysine motifs and reversibly associates with Golgi non-clathrin-coated vesicles, which further mediate biosynthetic protein transport from the ER, via the Golgi up to the trans Golgi network. Coatomer complex is required for budding from Golgi membranes, and is essential for the retrograde Golgi-to-ER transport of dilysine-tagged proteins. In mammals, the coatomer can only be recruited by membranes associated to ADP-ribosylation factors (ARFs), which are small GTP-binding proteins; the complex also influences the Golgi structural integrity, as well as the processing, activity, and endocytic recycling of LDL receptors.</text>
</comment>
<feature type="region of interest" description="Disordered" evidence="17">
    <location>
        <begin position="862"/>
        <end position="898"/>
    </location>
</feature>
<dbReference type="Pfam" id="PF04053">
    <property type="entry name" value="B-prop_COPA_B_2nd"/>
    <property type="match status" value="1"/>
</dbReference>
<dbReference type="InterPro" id="IPR020472">
    <property type="entry name" value="WD40_PAC1"/>
</dbReference>
<dbReference type="InterPro" id="IPR016391">
    <property type="entry name" value="Coatomer_asu"/>
</dbReference>
<dbReference type="InterPro" id="IPR036322">
    <property type="entry name" value="WD40_repeat_dom_sf"/>
</dbReference>
<feature type="compositionally biased region" description="Gly residues" evidence="17">
    <location>
        <begin position="883"/>
        <end position="893"/>
    </location>
</feature>
<dbReference type="PIRSF" id="PIRSF003354">
    <property type="entry name" value="Coatomer_alpha_subunit"/>
    <property type="match status" value="1"/>
</dbReference>
<feature type="compositionally biased region" description="Low complexity" evidence="17">
    <location>
        <begin position="101"/>
        <end position="121"/>
    </location>
</feature>
<keyword evidence="4 15" id="KW-0963">Cytoplasm</keyword>
<evidence type="ECO:0000256" key="17">
    <source>
        <dbReference type="SAM" id="MobiDB-lite"/>
    </source>
</evidence>
<dbReference type="CDD" id="cd22948">
    <property type="entry name" value="Coatomer_WDAD_alpha"/>
    <property type="match status" value="1"/>
</dbReference>
<evidence type="ECO:0000256" key="11">
    <source>
        <dbReference type="ARBA" id="ARBA00024791"/>
    </source>
</evidence>
<evidence type="ECO:0000313" key="21">
    <source>
        <dbReference type="EMBL" id="KAF0312698.1"/>
    </source>
</evidence>
<dbReference type="InterPro" id="IPR010714">
    <property type="entry name" value="Coatomer_asu_C"/>
</dbReference>
<dbReference type="InterPro" id="IPR019775">
    <property type="entry name" value="WD40_repeat_CS"/>
</dbReference>
<evidence type="ECO:0000256" key="10">
    <source>
        <dbReference type="ARBA" id="ARBA00023136"/>
    </source>
</evidence>
<comment type="function">
    <text evidence="12">Xenin stimulates exocrine pancreatic secretion. It inhibits pentagastrin-stimulated secretion of acid, to induce exocrine pancreatic secretion and to affect small and large intestinal motility. In the gut, xenin interacts with the neurotensin receptor.</text>
</comment>
<evidence type="ECO:0000256" key="16">
    <source>
        <dbReference type="PROSITE-ProRule" id="PRU00221"/>
    </source>
</evidence>
<dbReference type="Gene3D" id="1.25.40.470">
    <property type="match status" value="1"/>
</dbReference>
<evidence type="ECO:0000256" key="5">
    <source>
        <dbReference type="ARBA" id="ARBA00022574"/>
    </source>
</evidence>
<evidence type="ECO:0000259" key="19">
    <source>
        <dbReference type="Pfam" id="PF06957"/>
    </source>
</evidence>
<dbReference type="PROSITE" id="PS50294">
    <property type="entry name" value="WD_REPEATS_REGION"/>
    <property type="match status" value="3"/>
</dbReference>
<dbReference type="Pfam" id="PF23953">
    <property type="entry name" value="TPR_COPA_B"/>
    <property type="match status" value="1"/>
</dbReference>
<dbReference type="Pfam" id="PF00400">
    <property type="entry name" value="WD40"/>
    <property type="match status" value="5"/>
</dbReference>
<dbReference type="InterPro" id="IPR006692">
    <property type="entry name" value="Beta-prop_COPA/B_2nd"/>
</dbReference>
<feature type="region of interest" description="Disordered" evidence="17">
    <location>
        <begin position="100"/>
        <end position="122"/>
    </location>
</feature>
<evidence type="ECO:0000256" key="9">
    <source>
        <dbReference type="ARBA" id="ARBA00023034"/>
    </source>
</evidence>
<keyword evidence="3 15" id="KW-0813">Transport</keyword>
<organism evidence="21 22">
    <name type="scientific">Amphibalanus amphitrite</name>
    <name type="common">Striped barnacle</name>
    <name type="synonym">Balanus amphitrite</name>
    <dbReference type="NCBI Taxonomy" id="1232801"/>
    <lineage>
        <taxon>Eukaryota</taxon>
        <taxon>Metazoa</taxon>
        <taxon>Ecdysozoa</taxon>
        <taxon>Arthropoda</taxon>
        <taxon>Crustacea</taxon>
        <taxon>Multicrustacea</taxon>
        <taxon>Cirripedia</taxon>
        <taxon>Thoracica</taxon>
        <taxon>Thoracicalcarea</taxon>
        <taxon>Balanomorpha</taxon>
        <taxon>Balanoidea</taxon>
        <taxon>Balanidae</taxon>
        <taxon>Amphibalaninae</taxon>
        <taxon>Amphibalanus</taxon>
    </lineage>
</organism>
<keyword evidence="7 15" id="KW-0931">ER-Golgi transport</keyword>
<keyword evidence="8 15" id="KW-0653">Protein transport</keyword>
<dbReference type="EMBL" id="VIIS01000140">
    <property type="protein sequence ID" value="KAF0312698.1"/>
    <property type="molecule type" value="Genomic_DNA"/>
</dbReference>
<dbReference type="Pfam" id="PF06957">
    <property type="entry name" value="COPI_C"/>
    <property type="match status" value="1"/>
</dbReference>
<dbReference type="CDD" id="cd00200">
    <property type="entry name" value="WD40"/>
    <property type="match status" value="1"/>
</dbReference>
<dbReference type="InterPro" id="IPR056176">
    <property type="entry name" value="TPR_COPA_B"/>
</dbReference>
<feature type="domain" description="COPA/B TPR" evidence="20">
    <location>
        <begin position="621"/>
        <end position="776"/>
    </location>
</feature>